<reference evidence="2 3" key="1">
    <citation type="submission" date="2020-10" db="EMBL/GenBank/DDBJ databases">
        <title>Sequencing the genomes of 1000 actinobacteria strains.</title>
        <authorList>
            <person name="Klenk H.-P."/>
        </authorList>
    </citation>
    <scope>NUCLEOTIDE SEQUENCE [LARGE SCALE GENOMIC DNA]</scope>
    <source>
        <strain evidence="2 3">DSM 7307</strain>
    </source>
</reference>
<gene>
    <name evidence="2" type="ORF">H4W29_001303</name>
</gene>
<keyword evidence="1" id="KW-1133">Transmembrane helix</keyword>
<dbReference type="RefSeq" id="WP_192728198.1">
    <property type="nucleotide sequence ID" value="NZ_BAAAVL010000001.1"/>
</dbReference>
<keyword evidence="1" id="KW-0472">Membrane</keyword>
<keyword evidence="1" id="KW-0812">Transmembrane</keyword>
<evidence type="ECO:0000313" key="3">
    <source>
        <dbReference type="Proteomes" id="UP000620262"/>
    </source>
</evidence>
<feature type="transmembrane region" description="Helical" evidence="1">
    <location>
        <begin position="219"/>
        <end position="239"/>
    </location>
</feature>
<keyword evidence="3" id="KW-1185">Reference proteome</keyword>
<name>A0ABR9ILQ6_RHIVS</name>
<dbReference type="EMBL" id="JADBEC010000001">
    <property type="protein sequence ID" value="MBE1504122.1"/>
    <property type="molecule type" value="Genomic_DNA"/>
</dbReference>
<accession>A0ABR9ILQ6</accession>
<comment type="caution">
    <text evidence="2">The sequence shown here is derived from an EMBL/GenBank/DDBJ whole genome shotgun (WGS) entry which is preliminary data.</text>
</comment>
<evidence type="ECO:0000256" key="1">
    <source>
        <dbReference type="SAM" id="Phobius"/>
    </source>
</evidence>
<feature type="transmembrane region" description="Helical" evidence="1">
    <location>
        <begin position="52"/>
        <end position="72"/>
    </location>
</feature>
<protein>
    <recommendedName>
        <fullName evidence="4">DUF4234 domain-containing protein</fullName>
    </recommendedName>
</protein>
<proteinExistence type="predicted"/>
<evidence type="ECO:0000313" key="2">
    <source>
        <dbReference type="EMBL" id="MBE1504122.1"/>
    </source>
</evidence>
<feature type="transmembrane region" description="Helical" evidence="1">
    <location>
        <begin position="114"/>
        <end position="136"/>
    </location>
</feature>
<evidence type="ECO:0008006" key="4">
    <source>
        <dbReference type="Google" id="ProtNLM"/>
    </source>
</evidence>
<organism evidence="2 3">
    <name type="scientific">Rhizobium viscosum</name>
    <name type="common">Arthrobacter viscosus</name>
    <dbReference type="NCBI Taxonomy" id="1673"/>
    <lineage>
        <taxon>Bacteria</taxon>
        <taxon>Pseudomonadati</taxon>
        <taxon>Pseudomonadota</taxon>
        <taxon>Alphaproteobacteria</taxon>
        <taxon>Hyphomicrobiales</taxon>
        <taxon>Rhizobiaceae</taxon>
        <taxon>Rhizobium/Agrobacterium group</taxon>
        <taxon>Rhizobium</taxon>
    </lineage>
</organism>
<dbReference type="Proteomes" id="UP000620262">
    <property type="component" value="Unassembled WGS sequence"/>
</dbReference>
<sequence length="323" mass="36944">MKLSIFRNPAILITIISTVFSIFFVIFGGMIFTWTADYFAIDLSFNDTGRQAIQFLLTFIIIMASITTYYFLYIKTENESHLDYLEGSDVEETYIQVANNLNVRIRILEARSLLIYWSMIFVIVSGVVLILFSGYLSSLDSYGSSLWALIEQGNPTRDASMSTTPFSTREQPVITLTEEQKNARFKSYIDGRDKLTAAMINVIEKRTDDGKSFNVSSTILRVSILGMLIFLVQILMQLYRYNSRLITFYSSRRDAIVLGQGHEKSMRTFSHLLLPTGFDFGREPHHPFEEAAQLIRDGAVNTKDRIKRQIKKKPAVPKVPETE</sequence>
<feature type="transmembrane region" description="Helical" evidence="1">
    <location>
        <begin position="12"/>
        <end position="32"/>
    </location>
</feature>